<name>A0A6P1TRP4_9FIRM</name>
<dbReference type="KEGG" id="anr:Ana3638_20870"/>
<proteinExistence type="predicted"/>
<evidence type="ECO:0000313" key="1">
    <source>
        <dbReference type="EMBL" id="QHQ62929.1"/>
    </source>
</evidence>
<gene>
    <name evidence="1" type="ORF">Ana3638_20870</name>
</gene>
<accession>A0A6P1TRP4</accession>
<sequence length="362" mass="43042">MNSKDKKEKVINEIIPLEECVIAFKKFIKTHNIELISLNEAKSRYSKVEFTKIMDEYKIAQSDLYKYIKNKDKDKDKNKDKDEENYKHTRDYISKIYRKNDTHKPTKTVSKFLNDLILEKYNVVLKENINCEDAIKIKQVYRFSEIVDLLDKNLNKDTLIYLPNEYSLNILKKSSLDDILTAINQVDSEDEQINFYMDSSIAENAINEEFFINIEKLSDKTLQCIYEYYESFLLLDDYKWNIIKVLESLSKEKLEAIKNKILELKIPKMDIIDNAFEYCRLLNITLNEKQLNQVEKNDYIVFLSQELNYQEKSFLLEMWDIFSNINTDVWNVFCIIALSDTSKEYRISQAINNIFLNHGLII</sequence>
<keyword evidence="2" id="KW-1185">Reference proteome</keyword>
<organism evidence="1 2">
    <name type="scientific">Anaerocolumna sedimenticola</name>
    <dbReference type="NCBI Taxonomy" id="2696063"/>
    <lineage>
        <taxon>Bacteria</taxon>
        <taxon>Bacillati</taxon>
        <taxon>Bacillota</taxon>
        <taxon>Clostridia</taxon>
        <taxon>Lachnospirales</taxon>
        <taxon>Lachnospiraceae</taxon>
        <taxon>Anaerocolumna</taxon>
    </lineage>
</organism>
<evidence type="ECO:0000313" key="2">
    <source>
        <dbReference type="Proteomes" id="UP000464314"/>
    </source>
</evidence>
<dbReference type="RefSeq" id="WP_161839751.1">
    <property type="nucleotide sequence ID" value="NZ_CP048000.1"/>
</dbReference>
<reference evidence="1 2" key="1">
    <citation type="submission" date="2020-01" db="EMBL/GenBank/DDBJ databases">
        <title>Genome analysis of Anaerocolumna sp. CBA3638.</title>
        <authorList>
            <person name="Kim J."/>
            <person name="Roh S.W."/>
        </authorList>
    </citation>
    <scope>NUCLEOTIDE SEQUENCE [LARGE SCALE GENOMIC DNA]</scope>
    <source>
        <strain evidence="1 2">CBA3638</strain>
    </source>
</reference>
<protein>
    <submittedName>
        <fullName evidence="1">Uncharacterized protein</fullName>
    </submittedName>
</protein>
<dbReference type="Proteomes" id="UP000464314">
    <property type="component" value="Chromosome"/>
</dbReference>
<dbReference type="EMBL" id="CP048000">
    <property type="protein sequence ID" value="QHQ62929.1"/>
    <property type="molecule type" value="Genomic_DNA"/>
</dbReference>
<dbReference type="AlphaFoldDB" id="A0A6P1TRP4"/>